<organism evidence="2 3">
    <name type="scientific">Dentiscutata erythropus</name>
    <dbReference type="NCBI Taxonomy" id="1348616"/>
    <lineage>
        <taxon>Eukaryota</taxon>
        <taxon>Fungi</taxon>
        <taxon>Fungi incertae sedis</taxon>
        <taxon>Mucoromycota</taxon>
        <taxon>Glomeromycotina</taxon>
        <taxon>Glomeromycetes</taxon>
        <taxon>Diversisporales</taxon>
        <taxon>Gigasporaceae</taxon>
        <taxon>Dentiscutata</taxon>
    </lineage>
</organism>
<dbReference type="AlphaFoldDB" id="A0A9N9F090"/>
<proteinExistence type="predicted"/>
<evidence type="ECO:0000313" key="3">
    <source>
        <dbReference type="Proteomes" id="UP000789405"/>
    </source>
</evidence>
<evidence type="ECO:0000259" key="1">
    <source>
        <dbReference type="Pfam" id="PF24209"/>
    </source>
</evidence>
<dbReference type="EMBL" id="CAJVPY010000961">
    <property type="protein sequence ID" value="CAG8500728.1"/>
    <property type="molecule type" value="Genomic_DNA"/>
</dbReference>
<comment type="caution">
    <text evidence="2">The sequence shown here is derived from an EMBL/GenBank/DDBJ whole genome shotgun (WGS) entry which is preliminary data.</text>
</comment>
<feature type="domain" description="DUF7431" evidence="1">
    <location>
        <begin position="325"/>
        <end position="490"/>
    </location>
</feature>
<protein>
    <submittedName>
        <fullName evidence="2">21663_t:CDS:1</fullName>
    </submittedName>
</protein>
<dbReference type="Pfam" id="PF24209">
    <property type="entry name" value="DUF7431"/>
    <property type="match status" value="1"/>
</dbReference>
<keyword evidence="3" id="KW-1185">Reference proteome</keyword>
<name>A0A9N9F090_9GLOM</name>
<sequence length="576" mass="66795">MEYLEFANDITPLKITGVVVNSDGTSKPFDLREPDISKVLLMSLDEMREYLCQESLVLIGRQNTNFRNAFENKIPLARESECKLKDILVPTNEEAQDGSYSFYLEKDLRMPGFPEIVDRLHIDKGFKKTENGNIVSANESAFRIRRPHMMDVIIDQKLEQHNAGPGRKLLILKKGSIRLLQEDLEPTKEYIDAVRNALNHSENNQEQREALVRVGEEFGFFWSKEVELGGKLYVNDGQANNIDGLEILRLFKNWKIIEHNELLSLYNLLPQELILRIKKVIGMKLLHHEILSIQIPRNRDSITKKIPKPQVISTFRGVKIFTSAIVMNNARPYRNVIGIRVDYMDDDNPYIVVHRIGPAKNYFELSIPWMLIGYAEDLPIEPFKDYPVDYIWTKNFQYDTNNANIQTFEHPYLNFEEYCWLGTCILKYNDNPAYNFGHSNDVISYNFRNNAANNGTKICCYQYDLQNNLISNTLKFKANCAIISDTPDFEVVSPVNHEWDYRPCMLQYLLRNSHTFTGNKWQLPTLSKCVFASIHYSDFRGNPLILNIHKKYPIVKSLDNVSEDLNALVGYVKVVR</sequence>
<dbReference type="Proteomes" id="UP000789405">
    <property type="component" value="Unassembled WGS sequence"/>
</dbReference>
<dbReference type="OrthoDB" id="2380970at2759"/>
<gene>
    <name evidence="2" type="ORF">DERYTH_LOCUS2888</name>
</gene>
<dbReference type="InterPro" id="IPR055854">
    <property type="entry name" value="DUF7431"/>
</dbReference>
<evidence type="ECO:0000313" key="2">
    <source>
        <dbReference type="EMBL" id="CAG8500728.1"/>
    </source>
</evidence>
<accession>A0A9N9F090</accession>
<reference evidence="2" key="1">
    <citation type="submission" date="2021-06" db="EMBL/GenBank/DDBJ databases">
        <authorList>
            <person name="Kallberg Y."/>
            <person name="Tangrot J."/>
            <person name="Rosling A."/>
        </authorList>
    </citation>
    <scope>NUCLEOTIDE SEQUENCE</scope>
    <source>
        <strain evidence="2">MA453B</strain>
    </source>
</reference>